<proteinExistence type="predicted"/>
<accession>A0ABS1TKZ1</accession>
<feature type="non-terminal residue" evidence="1">
    <location>
        <position position="1"/>
    </location>
</feature>
<reference evidence="1 2" key="1">
    <citation type="submission" date="2021-01" db="EMBL/GenBank/DDBJ databases">
        <title>Genome public.</title>
        <authorList>
            <person name="Liu C."/>
            <person name="Sun Q."/>
        </authorList>
    </citation>
    <scope>NUCLEOTIDE SEQUENCE [LARGE SCALE GENOMIC DNA]</scope>
    <source>
        <strain evidence="1 2">YIM B02564</strain>
    </source>
</reference>
<evidence type="ECO:0000313" key="2">
    <source>
        <dbReference type="Proteomes" id="UP000623967"/>
    </source>
</evidence>
<dbReference type="Pfam" id="PF10696">
    <property type="entry name" value="DUF2501"/>
    <property type="match status" value="1"/>
</dbReference>
<organism evidence="1 2">
    <name type="scientific">Neobacillus paridis</name>
    <dbReference type="NCBI Taxonomy" id="2803862"/>
    <lineage>
        <taxon>Bacteria</taxon>
        <taxon>Bacillati</taxon>
        <taxon>Bacillota</taxon>
        <taxon>Bacilli</taxon>
        <taxon>Bacillales</taxon>
        <taxon>Bacillaceae</taxon>
        <taxon>Neobacillus</taxon>
    </lineage>
</organism>
<comment type="caution">
    <text evidence="1">The sequence shown here is derived from an EMBL/GenBank/DDBJ whole genome shotgun (WGS) entry which is preliminary data.</text>
</comment>
<dbReference type="Proteomes" id="UP000623967">
    <property type="component" value="Unassembled WGS sequence"/>
</dbReference>
<keyword evidence="2" id="KW-1185">Reference proteome</keyword>
<dbReference type="EMBL" id="JAESWB010000127">
    <property type="protein sequence ID" value="MBL4951981.1"/>
    <property type="molecule type" value="Genomic_DNA"/>
</dbReference>
<name>A0ABS1TKZ1_9BACI</name>
<protein>
    <submittedName>
        <fullName evidence="1">DUF2501 domain-containing protein</fullName>
    </submittedName>
</protein>
<gene>
    <name evidence="1" type="ORF">JK635_07125</name>
</gene>
<dbReference type="InterPro" id="IPR019637">
    <property type="entry name" value="DUF2501"/>
</dbReference>
<evidence type="ECO:0000313" key="1">
    <source>
        <dbReference type="EMBL" id="MBL4951981.1"/>
    </source>
</evidence>
<sequence length="47" mass="4885">DSGYADGEKGILNSSNGKQLDLSGGGLKDKITKQVCDTILSQAKSML</sequence>